<accession>A0A2M9Y497</accession>
<name>A0A2M9Y497_9LEPT</name>
<evidence type="ECO:0000256" key="3">
    <source>
        <dbReference type="SAM" id="Coils"/>
    </source>
</evidence>
<evidence type="ECO:0000313" key="6">
    <source>
        <dbReference type="Proteomes" id="UP000297891"/>
    </source>
</evidence>
<keyword evidence="6" id="KW-1185">Reference proteome</keyword>
<evidence type="ECO:0000256" key="2">
    <source>
        <dbReference type="ARBA" id="ARBA00023054"/>
    </source>
</evidence>
<protein>
    <submittedName>
        <fullName evidence="5">HlyD family efflux transporter periplasmic adaptor subunit</fullName>
    </submittedName>
</protein>
<dbReference type="EMBL" id="RQFP01000001">
    <property type="protein sequence ID" value="TGK96322.1"/>
    <property type="molecule type" value="Genomic_DNA"/>
</dbReference>
<evidence type="ECO:0000313" key="5">
    <source>
        <dbReference type="EMBL" id="TGK96322.1"/>
    </source>
</evidence>
<feature type="coiled-coil region" evidence="3">
    <location>
        <begin position="161"/>
        <end position="188"/>
    </location>
</feature>
<dbReference type="GO" id="GO:0030313">
    <property type="term" value="C:cell envelope"/>
    <property type="evidence" value="ECO:0007669"/>
    <property type="project" value="UniProtKB-SubCell"/>
</dbReference>
<dbReference type="PANTHER" id="PTHR32347">
    <property type="entry name" value="EFFLUX SYSTEM COMPONENT YKNX-RELATED"/>
    <property type="match status" value="1"/>
</dbReference>
<feature type="coiled-coil region" evidence="3">
    <location>
        <begin position="213"/>
        <end position="279"/>
    </location>
</feature>
<evidence type="ECO:0000256" key="4">
    <source>
        <dbReference type="SAM" id="Phobius"/>
    </source>
</evidence>
<feature type="coiled-coil region" evidence="3">
    <location>
        <begin position="108"/>
        <end position="135"/>
    </location>
</feature>
<dbReference type="PANTHER" id="PTHR32347:SF23">
    <property type="entry name" value="BLL5650 PROTEIN"/>
    <property type="match status" value="1"/>
</dbReference>
<sequence length="449" mass="50256">MKSDTSQKWKLHKNLPSFRLVQTALPAQSLAYLLTIIFFLSVLILLYVPWQQTTMGFGRVVAYAPLDRQQVIESPISGRVVKWHVHEGTRVKKGDPIIDISDNDPNFISRIREEKNALLQRLEAARSREDNIRSRIISLRSSRGSAVDAADSRRMMAKDRVRASEQAVDAAKAALKTANLNLDRQKQLWEKGLTSKRTLELAELDHTNAETGLDRAKATYDAAIKEEKALRSDTGKVSQDADASINDARASLASAQSEVARVLEDLPKLEARLSRQETQEIFAPRDGTIMRILVNPDTQQVKEGDGVAILVPDAEDKAVELFISGNDIPLVGEGRKVRLQFQGYPVLQISGWPETAVGTFGGTVKLVDITDNGSGNFRVLVIPDREDRQWPSSRYLRQGVRAKGWIFLNRVSVGYELWRRFNDFPPNLPMDDPEMKSLLDETGSGDKVK</sequence>
<dbReference type="SUPFAM" id="SSF51230">
    <property type="entry name" value="Single hybrid motif"/>
    <property type="match status" value="1"/>
</dbReference>
<evidence type="ECO:0000256" key="1">
    <source>
        <dbReference type="ARBA" id="ARBA00004196"/>
    </source>
</evidence>
<dbReference type="Gene3D" id="1.10.287.470">
    <property type="entry name" value="Helix hairpin bin"/>
    <property type="match status" value="1"/>
</dbReference>
<dbReference type="InterPro" id="IPR011053">
    <property type="entry name" value="Single_hybrid_motif"/>
</dbReference>
<keyword evidence="2 3" id="KW-0175">Coiled coil</keyword>
<comment type="subcellular location">
    <subcellularLocation>
        <location evidence="1">Cell envelope</location>
    </subcellularLocation>
</comment>
<dbReference type="AlphaFoldDB" id="A0A2M9Y497"/>
<keyword evidence="4" id="KW-0812">Transmembrane</keyword>
<dbReference type="InterPro" id="IPR050465">
    <property type="entry name" value="UPF0194_transport"/>
</dbReference>
<feature type="transmembrane region" description="Helical" evidence="4">
    <location>
        <begin position="29"/>
        <end position="50"/>
    </location>
</feature>
<dbReference type="RefSeq" id="WP_100789509.1">
    <property type="nucleotide sequence ID" value="NZ_NPDQ01000002.1"/>
</dbReference>
<gene>
    <name evidence="5" type="ORF">EHQ30_06870</name>
</gene>
<keyword evidence="4" id="KW-0472">Membrane</keyword>
<keyword evidence="4" id="KW-1133">Transmembrane helix</keyword>
<proteinExistence type="predicted"/>
<dbReference type="Proteomes" id="UP000297891">
    <property type="component" value="Unassembled WGS sequence"/>
</dbReference>
<dbReference type="OrthoDB" id="9760528at2"/>
<reference evidence="5" key="1">
    <citation type="journal article" date="2019" name="PLoS Negl. Trop. Dis.">
        <title>Revisiting the worldwide diversity of Leptospira species in the environment.</title>
        <authorList>
            <person name="Vincent A.T."/>
            <person name="Schiettekatte O."/>
            <person name="Bourhy P."/>
            <person name="Veyrier F.J."/>
            <person name="Picardeau M."/>
        </authorList>
    </citation>
    <scope>NUCLEOTIDE SEQUENCE [LARGE SCALE GENOMIC DNA]</scope>
    <source>
        <strain evidence="5">201800277</strain>
    </source>
</reference>
<dbReference type="Gene3D" id="2.40.50.100">
    <property type="match status" value="1"/>
</dbReference>
<comment type="caution">
    <text evidence="5">The sequence shown here is derived from an EMBL/GenBank/DDBJ whole genome shotgun (WGS) entry which is preliminary data.</text>
</comment>
<organism evidence="5 6">
    <name type="scientific">Leptospira brenneri</name>
    <dbReference type="NCBI Taxonomy" id="2023182"/>
    <lineage>
        <taxon>Bacteria</taxon>
        <taxon>Pseudomonadati</taxon>
        <taxon>Spirochaetota</taxon>
        <taxon>Spirochaetia</taxon>
        <taxon>Leptospirales</taxon>
        <taxon>Leptospiraceae</taxon>
        <taxon>Leptospira</taxon>
    </lineage>
</organism>